<protein>
    <submittedName>
        <fullName evidence="2">Histidine phosphatase family protein</fullName>
    </submittedName>
</protein>
<dbReference type="CDD" id="cd07067">
    <property type="entry name" value="HP_PGM_like"/>
    <property type="match status" value="1"/>
</dbReference>
<dbReference type="Pfam" id="PF00300">
    <property type="entry name" value="His_Phos_1"/>
    <property type="match status" value="1"/>
</dbReference>
<dbReference type="InterPro" id="IPR013078">
    <property type="entry name" value="His_Pase_superF_clade-1"/>
</dbReference>
<dbReference type="SMART" id="SM00855">
    <property type="entry name" value="PGAM"/>
    <property type="match status" value="1"/>
</dbReference>
<evidence type="ECO:0000313" key="2">
    <source>
        <dbReference type="EMBL" id="PCD03178.1"/>
    </source>
</evidence>
<accession>A0A2A4B5Y8</accession>
<dbReference type="Proteomes" id="UP000218366">
    <property type="component" value="Unassembled WGS sequence"/>
</dbReference>
<keyword evidence="3" id="KW-1185">Reference proteome</keyword>
<dbReference type="Gene3D" id="3.40.50.1240">
    <property type="entry name" value="Phosphoglycerate mutase-like"/>
    <property type="match status" value="1"/>
</dbReference>
<reference evidence="2 3" key="1">
    <citation type="submission" date="2017-09" db="EMBL/GenBank/DDBJ databases">
        <title>Sphingomonas spermidinifaciens 9NM-10, whole genome shotgun sequence.</title>
        <authorList>
            <person name="Feng G."/>
            <person name="Zhu H."/>
        </authorList>
    </citation>
    <scope>NUCLEOTIDE SEQUENCE [LARGE SCALE GENOMIC DNA]</scope>
    <source>
        <strain evidence="2 3">9NM-10</strain>
    </source>
</reference>
<organism evidence="2 3">
    <name type="scientific">Sphingomonas spermidinifaciens</name>
    <dbReference type="NCBI Taxonomy" id="1141889"/>
    <lineage>
        <taxon>Bacteria</taxon>
        <taxon>Pseudomonadati</taxon>
        <taxon>Pseudomonadota</taxon>
        <taxon>Alphaproteobacteria</taxon>
        <taxon>Sphingomonadales</taxon>
        <taxon>Sphingomonadaceae</taxon>
        <taxon>Sphingomonas</taxon>
    </lineage>
</organism>
<gene>
    <name evidence="2" type="ORF">COC42_01790</name>
</gene>
<keyword evidence="1" id="KW-0732">Signal</keyword>
<comment type="caution">
    <text evidence="2">The sequence shown here is derived from an EMBL/GenBank/DDBJ whole genome shotgun (WGS) entry which is preliminary data.</text>
</comment>
<proteinExistence type="predicted"/>
<feature type="chain" id="PRO_5012901213" evidence="1">
    <location>
        <begin position="20"/>
        <end position="159"/>
    </location>
</feature>
<evidence type="ECO:0000313" key="3">
    <source>
        <dbReference type="Proteomes" id="UP000218366"/>
    </source>
</evidence>
<dbReference type="EMBL" id="NWMW01000001">
    <property type="protein sequence ID" value="PCD03178.1"/>
    <property type="molecule type" value="Genomic_DNA"/>
</dbReference>
<sequence length="159" mass="17449">MRRRAVLAFTAALLTAGCAGTPAPQTIYVIRHLDTPEGVKDARLTSTGEARAQALVRWFGGKKLAAIYATPFARTRQTAAPLARERGLQPIDYDWTDAARLVEAVRVQPGDVLIVGHSNTVPEIVERFGGQRPAPLVHVDFGDLWLVREGRSERVKIEP</sequence>
<dbReference type="PROSITE" id="PS51257">
    <property type="entry name" value="PROKAR_LIPOPROTEIN"/>
    <property type="match status" value="1"/>
</dbReference>
<dbReference type="InterPro" id="IPR029033">
    <property type="entry name" value="His_PPase_superfam"/>
</dbReference>
<dbReference type="RefSeq" id="WP_096341577.1">
    <property type="nucleotide sequence ID" value="NZ_NWMW01000001.1"/>
</dbReference>
<dbReference type="SUPFAM" id="SSF53254">
    <property type="entry name" value="Phosphoglycerate mutase-like"/>
    <property type="match status" value="1"/>
</dbReference>
<dbReference type="OrthoDB" id="3296006at2"/>
<evidence type="ECO:0000256" key="1">
    <source>
        <dbReference type="SAM" id="SignalP"/>
    </source>
</evidence>
<feature type="signal peptide" evidence="1">
    <location>
        <begin position="1"/>
        <end position="19"/>
    </location>
</feature>
<name>A0A2A4B5Y8_9SPHN</name>
<dbReference type="AlphaFoldDB" id="A0A2A4B5Y8"/>